<accession>A0ABV8Q2W8</accession>
<dbReference type="InterPro" id="IPR036873">
    <property type="entry name" value="Rhodanese-like_dom_sf"/>
</dbReference>
<dbReference type="InterPro" id="IPR045078">
    <property type="entry name" value="TST/MPST-like"/>
</dbReference>
<dbReference type="Proteomes" id="UP001595900">
    <property type="component" value="Unassembled WGS sequence"/>
</dbReference>
<dbReference type="SUPFAM" id="SSF52821">
    <property type="entry name" value="Rhodanese/Cell cycle control phosphatase"/>
    <property type="match status" value="2"/>
</dbReference>
<keyword evidence="2" id="KW-0677">Repeat</keyword>
<keyword evidence="1 4" id="KW-0808">Transferase</keyword>
<keyword evidence="5" id="KW-1185">Reference proteome</keyword>
<protein>
    <submittedName>
        <fullName evidence="4">Sulfurtransferase</fullName>
        <ecNumber evidence="4">2.8.1.-</ecNumber>
    </submittedName>
</protein>
<comment type="caution">
    <text evidence="4">The sequence shown here is derived from an EMBL/GenBank/DDBJ whole genome shotgun (WGS) entry which is preliminary data.</text>
</comment>
<dbReference type="RefSeq" id="WP_390226834.1">
    <property type="nucleotide sequence ID" value="NZ_JBHSCN010000002.1"/>
</dbReference>
<dbReference type="InterPro" id="IPR001763">
    <property type="entry name" value="Rhodanese-like_dom"/>
</dbReference>
<sequence>MQQPLFDGLPETPLVPTEWLADHLGADGLVVLDATVLTVDGFGGGRAYVSGEEQYLINGHIPGAVFADLFDDFSDPEGEYAFSRPGVRQFEREAQAHGIDNDTAVVVYDTNHGIWAARLWWLFKSLGFPVRVLDGGYRKWVAEGRPTQVGDVRPRRAGEFSAYEASDAWASKRDVEAVVAGDEDAVLLCALPTSDFLGASGARARGGHIPGSVSVPAHELTDRETGAYLPLGRLRELLEDVATAPDPIIAYCGSGIASAGDALALDLIGRDDVRIYDGSLSEWSADPAAPLETGEPGDRQLAAAGARLHRHSAAQQ</sequence>
<dbReference type="EC" id="2.8.1.-" evidence="4"/>
<feature type="domain" description="Rhodanese" evidence="3">
    <location>
        <begin position="205"/>
        <end position="292"/>
    </location>
</feature>
<dbReference type="CDD" id="cd01448">
    <property type="entry name" value="TST_Repeat_1"/>
    <property type="match status" value="1"/>
</dbReference>
<dbReference type="SMART" id="SM00450">
    <property type="entry name" value="RHOD"/>
    <property type="match status" value="2"/>
</dbReference>
<dbReference type="Pfam" id="PF00581">
    <property type="entry name" value="Rhodanese"/>
    <property type="match status" value="2"/>
</dbReference>
<dbReference type="PANTHER" id="PTHR11364">
    <property type="entry name" value="THIOSULFATE SULFERTANSFERASE"/>
    <property type="match status" value="1"/>
</dbReference>
<reference evidence="5" key="1">
    <citation type="journal article" date="2019" name="Int. J. Syst. Evol. Microbiol.">
        <title>The Global Catalogue of Microorganisms (GCM) 10K type strain sequencing project: providing services to taxonomists for standard genome sequencing and annotation.</title>
        <authorList>
            <consortium name="The Broad Institute Genomics Platform"/>
            <consortium name="The Broad Institute Genome Sequencing Center for Infectious Disease"/>
            <person name="Wu L."/>
            <person name="Ma J."/>
        </authorList>
    </citation>
    <scope>NUCLEOTIDE SEQUENCE [LARGE SCALE GENOMIC DNA]</scope>
    <source>
        <strain evidence="5">CGMCC 1.10363</strain>
    </source>
</reference>
<evidence type="ECO:0000256" key="1">
    <source>
        <dbReference type="ARBA" id="ARBA00022679"/>
    </source>
</evidence>
<name>A0ABV8Q2W8_9MICO</name>
<evidence type="ECO:0000313" key="4">
    <source>
        <dbReference type="EMBL" id="MFC4242053.1"/>
    </source>
</evidence>
<dbReference type="EMBL" id="JBHSCN010000002">
    <property type="protein sequence ID" value="MFC4242053.1"/>
    <property type="molecule type" value="Genomic_DNA"/>
</dbReference>
<dbReference type="GO" id="GO:0016740">
    <property type="term" value="F:transferase activity"/>
    <property type="evidence" value="ECO:0007669"/>
    <property type="project" value="UniProtKB-KW"/>
</dbReference>
<evidence type="ECO:0000259" key="3">
    <source>
        <dbReference type="PROSITE" id="PS50206"/>
    </source>
</evidence>
<dbReference type="Gene3D" id="3.40.250.10">
    <property type="entry name" value="Rhodanese-like domain"/>
    <property type="match status" value="2"/>
</dbReference>
<organism evidence="4 5">
    <name type="scientific">Gryllotalpicola reticulitermitis</name>
    <dbReference type="NCBI Taxonomy" id="1184153"/>
    <lineage>
        <taxon>Bacteria</taxon>
        <taxon>Bacillati</taxon>
        <taxon>Actinomycetota</taxon>
        <taxon>Actinomycetes</taxon>
        <taxon>Micrococcales</taxon>
        <taxon>Microbacteriaceae</taxon>
        <taxon>Gryllotalpicola</taxon>
    </lineage>
</organism>
<dbReference type="PANTHER" id="PTHR11364:SF27">
    <property type="entry name" value="SULFURTRANSFERASE"/>
    <property type="match status" value="1"/>
</dbReference>
<proteinExistence type="predicted"/>
<evidence type="ECO:0000313" key="5">
    <source>
        <dbReference type="Proteomes" id="UP001595900"/>
    </source>
</evidence>
<gene>
    <name evidence="4" type="ORF">ACFOYW_01605</name>
</gene>
<dbReference type="PROSITE" id="PS50206">
    <property type="entry name" value="RHODANESE_3"/>
    <property type="match status" value="2"/>
</dbReference>
<evidence type="ECO:0000256" key="2">
    <source>
        <dbReference type="ARBA" id="ARBA00022737"/>
    </source>
</evidence>
<feature type="domain" description="Rhodanese" evidence="3">
    <location>
        <begin position="59"/>
        <end position="149"/>
    </location>
</feature>